<keyword evidence="1" id="KW-0812">Transmembrane</keyword>
<feature type="transmembrane region" description="Helical" evidence="1">
    <location>
        <begin position="352"/>
        <end position="378"/>
    </location>
</feature>
<feature type="transmembrane region" description="Helical" evidence="1">
    <location>
        <begin position="61"/>
        <end position="81"/>
    </location>
</feature>
<keyword evidence="1" id="KW-1133">Transmembrane helix</keyword>
<reference evidence="2 3" key="1">
    <citation type="submission" date="2016-10" db="EMBL/GenBank/DDBJ databases">
        <authorList>
            <person name="de Groot N.N."/>
        </authorList>
    </citation>
    <scope>NUCLEOTIDE SEQUENCE [LARGE SCALE GENOMIC DNA]</scope>
    <source>
        <strain evidence="2 3">DSM 23399</strain>
    </source>
</reference>
<dbReference type="STRING" id="237018.SAMN04489723_103125"/>
<keyword evidence="1" id="KW-0472">Membrane</keyword>
<dbReference type="PANTHER" id="PTHR34289">
    <property type="entry name" value="PROTEIN, PUTATIVE (DUF819)-RELATED"/>
    <property type="match status" value="1"/>
</dbReference>
<protein>
    <submittedName>
        <fullName evidence="2">Uncharacterized membrane protein</fullName>
    </submittedName>
</protein>
<feature type="transmembrane region" description="Helical" evidence="1">
    <location>
        <begin position="93"/>
        <end position="115"/>
    </location>
</feature>
<feature type="transmembrane region" description="Helical" evidence="1">
    <location>
        <begin position="238"/>
        <end position="257"/>
    </location>
</feature>
<feature type="transmembrane region" description="Helical" evidence="1">
    <location>
        <begin position="297"/>
        <end position="319"/>
    </location>
</feature>
<dbReference type="Proteomes" id="UP000198790">
    <property type="component" value="Unassembled WGS sequence"/>
</dbReference>
<feature type="transmembrane region" description="Helical" evidence="1">
    <location>
        <begin position="37"/>
        <end position="55"/>
    </location>
</feature>
<organism evidence="2 3">
    <name type="scientific">Algoriphagus aquimarinus</name>
    <dbReference type="NCBI Taxonomy" id="237018"/>
    <lineage>
        <taxon>Bacteria</taxon>
        <taxon>Pseudomonadati</taxon>
        <taxon>Bacteroidota</taxon>
        <taxon>Cytophagia</taxon>
        <taxon>Cytophagales</taxon>
        <taxon>Cyclobacteriaceae</taxon>
        <taxon>Algoriphagus</taxon>
    </lineage>
</organism>
<feature type="transmembrane region" description="Helical" evidence="1">
    <location>
        <begin position="209"/>
        <end position="232"/>
    </location>
</feature>
<feature type="transmembrane region" description="Helical" evidence="1">
    <location>
        <begin position="168"/>
        <end position="188"/>
    </location>
</feature>
<proteinExistence type="predicted"/>
<keyword evidence="3" id="KW-1185">Reference proteome</keyword>
<sequence>MTWTQDPLYVSGMLCAFVLLALWLAKFKGWKTIGTPILVILITAIAANSGIIPTATNGNPVYTGVFVYLAPMGIFIALLEVDLKSLKKAGGPILLMFCLGGLGTIVGVLVAWVLVKPAAEIGPMANAVAGMYTGTYIGGSINFNAVALSYHVNENADLFAATTVVDNLIGTPWIIATLILPKYLQTFFPRKKLLPITNENQKIKPQESISIAGLASILGLAFLAMAISKFIAQAIPQIPEIITLTTLALILAQISYVKKLSGTHTIGFFLILLFLATIGTLCDLSTLSGLGDLAGTLILFVSIIVLFHGLVIFGLGALLKIDWDVIAVASQANVGGNTTALASAESLNRPDLLIPGVLVGSLGNALGTYAGFFIAGMLG</sequence>
<dbReference type="Pfam" id="PF05684">
    <property type="entry name" value="DUF819"/>
    <property type="match status" value="1"/>
</dbReference>
<evidence type="ECO:0000313" key="3">
    <source>
        <dbReference type="Proteomes" id="UP000198790"/>
    </source>
</evidence>
<accession>A0A1I0XGK6</accession>
<dbReference type="OrthoDB" id="653763at2"/>
<feature type="transmembrane region" description="Helical" evidence="1">
    <location>
        <begin position="269"/>
        <end position="291"/>
    </location>
</feature>
<evidence type="ECO:0000256" key="1">
    <source>
        <dbReference type="SAM" id="Phobius"/>
    </source>
</evidence>
<dbReference type="RefSeq" id="WP_092895060.1">
    <property type="nucleotide sequence ID" value="NZ_FOKK01000003.1"/>
</dbReference>
<dbReference type="PANTHER" id="PTHR34289:SF8">
    <property type="entry name" value="DUF819 DOMAIN-CONTAINING PROTEIN"/>
    <property type="match status" value="1"/>
</dbReference>
<gene>
    <name evidence="2" type="ORF">SAMN04489723_103125</name>
</gene>
<name>A0A1I0XGK6_9BACT</name>
<dbReference type="EMBL" id="FOKK01000003">
    <property type="protein sequence ID" value="SFA99073.1"/>
    <property type="molecule type" value="Genomic_DNA"/>
</dbReference>
<feature type="transmembrane region" description="Helical" evidence="1">
    <location>
        <begin position="6"/>
        <end position="25"/>
    </location>
</feature>
<dbReference type="InterPro" id="IPR008537">
    <property type="entry name" value="DUF819"/>
</dbReference>
<evidence type="ECO:0000313" key="2">
    <source>
        <dbReference type="EMBL" id="SFA99073.1"/>
    </source>
</evidence>
<dbReference type="AlphaFoldDB" id="A0A1I0XGK6"/>